<dbReference type="InterPro" id="IPR006059">
    <property type="entry name" value="SBP"/>
</dbReference>
<dbReference type="SUPFAM" id="SSF53850">
    <property type="entry name" value="Periplasmic binding protein-like II"/>
    <property type="match status" value="1"/>
</dbReference>
<dbReference type="Gene3D" id="3.40.190.10">
    <property type="entry name" value="Periplasmic binding protein-like II"/>
    <property type="match status" value="1"/>
</dbReference>
<evidence type="ECO:0000256" key="2">
    <source>
        <dbReference type="ARBA" id="ARBA00022448"/>
    </source>
</evidence>
<dbReference type="PANTHER" id="PTHR43649">
    <property type="entry name" value="ARABINOSE-BINDING PROTEIN-RELATED"/>
    <property type="match status" value="1"/>
</dbReference>
<feature type="chain" id="PRO_5047397343" evidence="4">
    <location>
        <begin position="25"/>
        <end position="461"/>
    </location>
</feature>
<evidence type="ECO:0000256" key="4">
    <source>
        <dbReference type="SAM" id="SignalP"/>
    </source>
</evidence>
<dbReference type="RefSeq" id="WP_344094805.1">
    <property type="nucleotide sequence ID" value="NZ_BAAAOG010000004.1"/>
</dbReference>
<name>A0ABP5CC99_9MICO</name>
<dbReference type="PROSITE" id="PS51257">
    <property type="entry name" value="PROKAR_LIPOPROTEIN"/>
    <property type="match status" value="1"/>
</dbReference>
<dbReference type="EMBL" id="BAAAOG010000004">
    <property type="protein sequence ID" value="GAA1960065.1"/>
    <property type="molecule type" value="Genomic_DNA"/>
</dbReference>
<feature type="signal peptide" evidence="4">
    <location>
        <begin position="1"/>
        <end position="24"/>
    </location>
</feature>
<keyword evidence="2" id="KW-0813">Transport</keyword>
<accession>A0ABP5CC99</accession>
<dbReference type="InterPro" id="IPR050490">
    <property type="entry name" value="Bact_solute-bd_prot1"/>
</dbReference>
<protein>
    <submittedName>
        <fullName evidence="5">Extracellular solute-binding protein</fullName>
    </submittedName>
</protein>
<dbReference type="Pfam" id="PF01547">
    <property type="entry name" value="SBP_bac_1"/>
    <property type="match status" value="1"/>
</dbReference>
<reference evidence="6" key="1">
    <citation type="journal article" date="2019" name="Int. J. Syst. Evol. Microbiol.">
        <title>The Global Catalogue of Microorganisms (GCM) 10K type strain sequencing project: providing services to taxonomists for standard genome sequencing and annotation.</title>
        <authorList>
            <consortium name="The Broad Institute Genomics Platform"/>
            <consortium name="The Broad Institute Genome Sequencing Center for Infectious Disease"/>
            <person name="Wu L."/>
            <person name="Ma J."/>
        </authorList>
    </citation>
    <scope>NUCLEOTIDE SEQUENCE [LARGE SCALE GENOMIC DNA]</scope>
    <source>
        <strain evidence="6">JCM 14901</strain>
    </source>
</reference>
<keyword evidence="3 4" id="KW-0732">Signal</keyword>
<comment type="caution">
    <text evidence="5">The sequence shown here is derived from an EMBL/GenBank/DDBJ whole genome shotgun (WGS) entry which is preliminary data.</text>
</comment>
<sequence length="461" mass="47954">MRKARAGVIAAFTASALLLSGCSAGGGQKADDKLLIWTVEDTAERVQAQQAILDAYTKKTGTKVELVAIAEDQLATVLASAAASNQLPDAIGAVSLNALNQLDTDGVVDSDAAKAIVDDLGADTFSQRALKLTQNADGKQIGVPSDGWAQLLFYRKDMFAKAGLAAPTTYDTITKAATALQTSKVAGIVAATAPADSFTAQTFEHFALANNCQLVNDSGDVTLQSKECVDAIDFYTKLIKDGSVAGNQDADTTRATYFSGGAAMVVWSSFLLDELAGLRKDALPTCPECTDPSFLAKNTGIVSAVQGPDGSEPASFGEIVSWSVMTGASKGTQDLIKYMMNDAYPDWLAIAPEGKIPTRLGTADDPSKFTDAWKGMKVGVDSKELLSSIYGEDVLKSLVEAPNSFNRWGLPQGQGALAGAVGGQFVLPGVLSETINSGLSAEDAAKKAADQANSIKGDLGL</sequence>
<evidence type="ECO:0000256" key="3">
    <source>
        <dbReference type="ARBA" id="ARBA00022729"/>
    </source>
</evidence>
<gene>
    <name evidence="5" type="ORF">GCM10009776_23280</name>
</gene>
<dbReference type="PANTHER" id="PTHR43649:SF34">
    <property type="entry name" value="ABC TRANSPORTER PERIPLASMIC-BINDING PROTEIN YCJN-RELATED"/>
    <property type="match status" value="1"/>
</dbReference>
<comment type="similarity">
    <text evidence="1">Belongs to the bacterial solute-binding protein 1 family.</text>
</comment>
<evidence type="ECO:0000313" key="6">
    <source>
        <dbReference type="Proteomes" id="UP001499933"/>
    </source>
</evidence>
<dbReference type="Proteomes" id="UP001499933">
    <property type="component" value="Unassembled WGS sequence"/>
</dbReference>
<organism evidence="5 6">
    <name type="scientific">Microbacterium deminutum</name>
    <dbReference type="NCBI Taxonomy" id="344164"/>
    <lineage>
        <taxon>Bacteria</taxon>
        <taxon>Bacillati</taxon>
        <taxon>Actinomycetota</taxon>
        <taxon>Actinomycetes</taxon>
        <taxon>Micrococcales</taxon>
        <taxon>Microbacteriaceae</taxon>
        <taxon>Microbacterium</taxon>
    </lineage>
</organism>
<evidence type="ECO:0000256" key="1">
    <source>
        <dbReference type="ARBA" id="ARBA00008520"/>
    </source>
</evidence>
<proteinExistence type="inferred from homology"/>
<evidence type="ECO:0000313" key="5">
    <source>
        <dbReference type="EMBL" id="GAA1960065.1"/>
    </source>
</evidence>
<keyword evidence="6" id="KW-1185">Reference proteome</keyword>